<keyword evidence="1" id="KW-0472">Membrane</keyword>
<accession>A0A7J5K145</accession>
<comment type="caution">
    <text evidence="2">The sequence shown here is derived from an EMBL/GenBank/DDBJ whole genome shotgun (WGS) entry which is preliminary data.</text>
</comment>
<feature type="transmembrane region" description="Helical" evidence="1">
    <location>
        <begin position="73"/>
        <end position="91"/>
    </location>
</feature>
<evidence type="ECO:0000256" key="1">
    <source>
        <dbReference type="SAM" id="Phobius"/>
    </source>
</evidence>
<keyword evidence="1" id="KW-0812">Transmembrane</keyword>
<protein>
    <recommendedName>
        <fullName evidence="4">Transmembrane protein</fullName>
    </recommendedName>
</protein>
<reference evidence="2 3" key="1">
    <citation type="journal article" date="2019" name="Nat. Med.">
        <title>A library of human gut bacterial isolates paired with longitudinal multiomics data enables mechanistic microbiome research.</title>
        <authorList>
            <person name="Poyet M."/>
            <person name="Groussin M."/>
            <person name="Gibbons S.M."/>
            <person name="Avila-Pacheco J."/>
            <person name="Jiang X."/>
            <person name="Kearney S.M."/>
            <person name="Perrotta A.R."/>
            <person name="Berdy B."/>
            <person name="Zhao S."/>
            <person name="Lieberman T.D."/>
            <person name="Swanson P.K."/>
            <person name="Smith M."/>
            <person name="Roesemann S."/>
            <person name="Alexander J.E."/>
            <person name="Rich S.A."/>
            <person name="Livny J."/>
            <person name="Vlamakis H."/>
            <person name="Clish C."/>
            <person name="Bullock K."/>
            <person name="Deik A."/>
            <person name="Scott J."/>
            <person name="Pierce K.A."/>
            <person name="Xavier R.J."/>
            <person name="Alm E.J."/>
        </authorList>
    </citation>
    <scope>NUCLEOTIDE SEQUENCE [LARGE SCALE GENOMIC DNA]</scope>
    <source>
        <strain evidence="2 3">BIOML-A160</strain>
    </source>
</reference>
<keyword evidence="1" id="KW-1133">Transmembrane helix</keyword>
<feature type="transmembrane region" description="Helical" evidence="1">
    <location>
        <begin position="38"/>
        <end position="61"/>
    </location>
</feature>
<evidence type="ECO:0000313" key="3">
    <source>
        <dbReference type="Proteomes" id="UP000436825"/>
    </source>
</evidence>
<evidence type="ECO:0000313" key="2">
    <source>
        <dbReference type="EMBL" id="KAB4456805.1"/>
    </source>
</evidence>
<evidence type="ECO:0008006" key="4">
    <source>
        <dbReference type="Google" id="ProtNLM"/>
    </source>
</evidence>
<proteinExistence type="predicted"/>
<organism evidence="2 3">
    <name type="scientific">Bacteroides thetaiotaomicron</name>
    <dbReference type="NCBI Taxonomy" id="818"/>
    <lineage>
        <taxon>Bacteria</taxon>
        <taxon>Pseudomonadati</taxon>
        <taxon>Bacteroidota</taxon>
        <taxon>Bacteroidia</taxon>
        <taxon>Bacteroidales</taxon>
        <taxon>Bacteroidaceae</taxon>
        <taxon>Bacteroides</taxon>
    </lineage>
</organism>
<dbReference type="Proteomes" id="UP000436825">
    <property type="component" value="Unassembled WGS sequence"/>
</dbReference>
<feature type="transmembrane region" description="Helical" evidence="1">
    <location>
        <begin position="103"/>
        <end position="124"/>
    </location>
</feature>
<name>A0A7J5K145_BACT4</name>
<gene>
    <name evidence="2" type="ORF">GAN75_09500</name>
</gene>
<sequence length="310" mass="35654">MKRISDNFLTMLLPLTVVAATAFSLVAAVAFRMGAATAGFGFATLSIVGWIGLVAEFFLLYDIIIDKWFSKDRSVLTASWFLFSLLLAFVFTPDKRMDWSTCIVMVSLFAVVFLLPCTIGMAYGRQIKSWMLQRWNSLVPKKRQYTDEAEEKQIEAVLSASTPPVTMKQEDEIRHYDSLVSKMQPELIRRLPETLQTNDALFLLVLFREDGYLDTDFQPLMKKEDDEINQTLYAYIASALCAALKIRKGKWVIFEKFWPLNNGAQLASNFKTAYRDNPSEHQRHIAKLLRKATRLRPKLDTYDLEEFKKV</sequence>
<dbReference type="EMBL" id="WCRW01000005">
    <property type="protein sequence ID" value="KAB4456805.1"/>
    <property type="molecule type" value="Genomic_DNA"/>
</dbReference>
<dbReference type="AlphaFoldDB" id="A0A7J5K145"/>